<gene>
    <name evidence="1" type="ORF">DIATSA_LOCUS4701</name>
</gene>
<accession>A0A9P0C9X6</accession>
<sequence>MGDGNHLPSIYFEDDFYKEHGTDYRYLYNVPQMLMFFLHYQMMMMLCTSVCTEAGFGVYPAKCEPLPGYGPSTKISVMKMALGNHKIALEQEYNFAMLKCFDNTKLIKGPMMKDTLRGWDMPTRYWFWSNIYKNLIKANKEVR</sequence>
<name>A0A9P0C9X6_9NEOP</name>
<proteinExistence type="predicted"/>
<reference evidence="1" key="2">
    <citation type="submission" date="2022-10" db="EMBL/GenBank/DDBJ databases">
        <authorList>
            <consortium name="ENA_rothamsted_submissions"/>
            <consortium name="culmorum"/>
            <person name="King R."/>
        </authorList>
    </citation>
    <scope>NUCLEOTIDE SEQUENCE</scope>
</reference>
<organism evidence="1 2">
    <name type="scientific">Diatraea saccharalis</name>
    <name type="common">sugarcane borer</name>
    <dbReference type="NCBI Taxonomy" id="40085"/>
    <lineage>
        <taxon>Eukaryota</taxon>
        <taxon>Metazoa</taxon>
        <taxon>Ecdysozoa</taxon>
        <taxon>Arthropoda</taxon>
        <taxon>Hexapoda</taxon>
        <taxon>Insecta</taxon>
        <taxon>Pterygota</taxon>
        <taxon>Neoptera</taxon>
        <taxon>Endopterygota</taxon>
        <taxon>Lepidoptera</taxon>
        <taxon>Glossata</taxon>
        <taxon>Ditrysia</taxon>
        <taxon>Pyraloidea</taxon>
        <taxon>Crambidae</taxon>
        <taxon>Crambinae</taxon>
        <taxon>Diatraea</taxon>
    </lineage>
</organism>
<reference evidence="1" key="1">
    <citation type="submission" date="2021-12" db="EMBL/GenBank/DDBJ databases">
        <authorList>
            <person name="King R."/>
        </authorList>
    </citation>
    <scope>NUCLEOTIDE SEQUENCE</scope>
</reference>
<dbReference type="EMBL" id="OU893347">
    <property type="protein sequence ID" value="CAH0751489.1"/>
    <property type="molecule type" value="Genomic_DNA"/>
</dbReference>
<evidence type="ECO:0000313" key="1">
    <source>
        <dbReference type="EMBL" id="CAH0751489.1"/>
    </source>
</evidence>
<dbReference type="AlphaFoldDB" id="A0A9P0C9X6"/>
<protein>
    <submittedName>
        <fullName evidence="1">Uncharacterized protein</fullName>
    </submittedName>
</protein>
<evidence type="ECO:0000313" key="2">
    <source>
        <dbReference type="Proteomes" id="UP001153714"/>
    </source>
</evidence>
<dbReference type="Proteomes" id="UP001153714">
    <property type="component" value="Chromosome 16"/>
</dbReference>
<dbReference type="OrthoDB" id="7663182at2759"/>
<keyword evidence="2" id="KW-1185">Reference proteome</keyword>